<gene>
    <name evidence="2" type="ORF">O1D97_09720</name>
</gene>
<dbReference type="Pfam" id="PF05899">
    <property type="entry name" value="Cupin_3"/>
    <property type="match status" value="1"/>
</dbReference>
<accession>A0ABT4JUL9</accession>
<dbReference type="Proteomes" id="UP001149719">
    <property type="component" value="Unassembled WGS sequence"/>
</dbReference>
<name>A0ABT4JUL9_9GAMM</name>
<protein>
    <submittedName>
        <fullName evidence="2">Cupin domain-containing protein</fullName>
    </submittedName>
</protein>
<dbReference type="InterPro" id="IPR011051">
    <property type="entry name" value="RmlC_Cupin_sf"/>
</dbReference>
<keyword evidence="3" id="KW-1185">Reference proteome</keyword>
<dbReference type="RefSeq" id="WP_269125111.1">
    <property type="nucleotide sequence ID" value="NZ_JAPUBN010000015.1"/>
</dbReference>
<feature type="domain" description="(S)-ureidoglycine aminohydrolase cupin" evidence="1">
    <location>
        <begin position="14"/>
        <end position="81"/>
    </location>
</feature>
<dbReference type="Gene3D" id="2.60.120.10">
    <property type="entry name" value="Jelly Rolls"/>
    <property type="match status" value="1"/>
</dbReference>
<dbReference type="InterPro" id="IPR008579">
    <property type="entry name" value="UGlyAH_Cupin_dom"/>
</dbReference>
<sequence length="84" mass="9990">MIKIESVSTLEKIKEWEIWEKEPVTYSHFYDKNESFYFLQGLAEITVKDGQTYTIKKGDFVTIDAGTDTTWVIKETVRKHFLFF</sequence>
<dbReference type="SUPFAM" id="SSF51182">
    <property type="entry name" value="RmlC-like cupins"/>
    <property type="match status" value="1"/>
</dbReference>
<organism evidence="2 3">
    <name type="scientific">Marinomonas phaeophyticola</name>
    <dbReference type="NCBI Taxonomy" id="3004091"/>
    <lineage>
        <taxon>Bacteria</taxon>
        <taxon>Pseudomonadati</taxon>
        <taxon>Pseudomonadota</taxon>
        <taxon>Gammaproteobacteria</taxon>
        <taxon>Oceanospirillales</taxon>
        <taxon>Oceanospirillaceae</taxon>
        <taxon>Marinomonas</taxon>
    </lineage>
</organism>
<dbReference type="EMBL" id="JAPUBN010000015">
    <property type="protein sequence ID" value="MCZ2721920.1"/>
    <property type="molecule type" value="Genomic_DNA"/>
</dbReference>
<comment type="caution">
    <text evidence="2">The sequence shown here is derived from an EMBL/GenBank/DDBJ whole genome shotgun (WGS) entry which is preliminary data.</text>
</comment>
<dbReference type="PANTHER" id="PTHR33271:SF22">
    <property type="entry name" value="OS04G0445200 PROTEIN"/>
    <property type="match status" value="1"/>
</dbReference>
<evidence type="ECO:0000313" key="2">
    <source>
        <dbReference type="EMBL" id="MCZ2721920.1"/>
    </source>
</evidence>
<evidence type="ECO:0000313" key="3">
    <source>
        <dbReference type="Proteomes" id="UP001149719"/>
    </source>
</evidence>
<dbReference type="InterPro" id="IPR014710">
    <property type="entry name" value="RmlC-like_jellyroll"/>
</dbReference>
<reference evidence="2" key="1">
    <citation type="submission" date="2022-12" db="EMBL/GenBank/DDBJ databases">
        <title>Marinomonas 15G1-11 sp. nov, isolated from marine algae.</title>
        <authorList>
            <person name="Butt M."/>
            <person name="Choi D.G."/>
            <person name="Kim J.M."/>
            <person name="Lee J.K."/>
            <person name="Baek J.H."/>
            <person name="Jeon C.O."/>
        </authorList>
    </citation>
    <scope>NUCLEOTIDE SEQUENCE</scope>
    <source>
        <strain evidence="2">15G1-11</strain>
    </source>
</reference>
<proteinExistence type="predicted"/>
<evidence type="ECO:0000259" key="1">
    <source>
        <dbReference type="Pfam" id="PF05899"/>
    </source>
</evidence>
<dbReference type="PANTHER" id="PTHR33271">
    <property type="entry name" value="OS04G0445200 PROTEIN"/>
    <property type="match status" value="1"/>
</dbReference>